<keyword evidence="6" id="KW-1185">Reference proteome</keyword>
<dbReference type="RefSeq" id="WP_119152463.1">
    <property type="nucleotide sequence ID" value="NZ_JBHSOV010000047.1"/>
</dbReference>
<dbReference type="InterPro" id="IPR028082">
    <property type="entry name" value="Peripla_BP_I"/>
</dbReference>
<dbReference type="InterPro" id="IPR010982">
    <property type="entry name" value="Lambda_DNA-bd_dom_sf"/>
</dbReference>
<feature type="domain" description="HTH lacI-type" evidence="4">
    <location>
        <begin position="3"/>
        <end position="57"/>
    </location>
</feature>
<reference evidence="5 6" key="1">
    <citation type="submission" date="2018-09" db="EMBL/GenBank/DDBJ databases">
        <title>Cohnella cavernae sp. nov., isolated from a karst cave.</title>
        <authorList>
            <person name="Zhu H."/>
        </authorList>
    </citation>
    <scope>NUCLEOTIDE SEQUENCE [LARGE SCALE GENOMIC DNA]</scope>
    <source>
        <strain evidence="5 6">K2E09-144</strain>
    </source>
</reference>
<dbReference type="InterPro" id="IPR046335">
    <property type="entry name" value="LacI/GalR-like_sensor"/>
</dbReference>
<comment type="caution">
    <text evidence="5">The sequence shown here is derived from an EMBL/GenBank/DDBJ whole genome shotgun (WGS) entry which is preliminary data.</text>
</comment>
<dbReference type="InterPro" id="IPR000843">
    <property type="entry name" value="HTH_LacI"/>
</dbReference>
<accession>A0A398CB24</accession>
<dbReference type="CDD" id="cd01392">
    <property type="entry name" value="HTH_LacI"/>
    <property type="match status" value="1"/>
</dbReference>
<keyword evidence="1" id="KW-0805">Transcription regulation</keyword>
<dbReference type="GO" id="GO:0003700">
    <property type="term" value="F:DNA-binding transcription factor activity"/>
    <property type="evidence" value="ECO:0007669"/>
    <property type="project" value="TreeGrafter"/>
</dbReference>
<gene>
    <name evidence="5" type="ORF">D3H35_28380</name>
</gene>
<evidence type="ECO:0000256" key="3">
    <source>
        <dbReference type="ARBA" id="ARBA00023163"/>
    </source>
</evidence>
<evidence type="ECO:0000256" key="1">
    <source>
        <dbReference type="ARBA" id="ARBA00023015"/>
    </source>
</evidence>
<dbReference type="AlphaFoldDB" id="A0A398CB24"/>
<dbReference type="Pfam" id="PF13377">
    <property type="entry name" value="Peripla_BP_3"/>
    <property type="match status" value="1"/>
</dbReference>
<dbReference type="PANTHER" id="PTHR30146:SF109">
    <property type="entry name" value="HTH-TYPE TRANSCRIPTIONAL REGULATOR GALS"/>
    <property type="match status" value="1"/>
</dbReference>
<dbReference type="GO" id="GO:0000976">
    <property type="term" value="F:transcription cis-regulatory region binding"/>
    <property type="evidence" value="ECO:0007669"/>
    <property type="project" value="TreeGrafter"/>
</dbReference>
<dbReference type="CDD" id="cd06267">
    <property type="entry name" value="PBP1_LacI_sugar_binding-like"/>
    <property type="match status" value="1"/>
</dbReference>
<organism evidence="5 6">
    <name type="scientific">Cohnella faecalis</name>
    <dbReference type="NCBI Taxonomy" id="2315694"/>
    <lineage>
        <taxon>Bacteria</taxon>
        <taxon>Bacillati</taxon>
        <taxon>Bacillota</taxon>
        <taxon>Bacilli</taxon>
        <taxon>Bacillales</taxon>
        <taxon>Paenibacillaceae</taxon>
        <taxon>Cohnella</taxon>
    </lineage>
</organism>
<dbReference type="PROSITE" id="PS50932">
    <property type="entry name" value="HTH_LACI_2"/>
    <property type="match status" value="1"/>
</dbReference>
<dbReference type="EMBL" id="QXJM01000056">
    <property type="protein sequence ID" value="RIE00346.1"/>
    <property type="molecule type" value="Genomic_DNA"/>
</dbReference>
<sequence>MKITIQDIANAANVAKSTVSKVINDSPKISGETKRKIREIMKEMNFTPSSIATRLAKQSSFNIGLLFDMSQDKDYLDPFFYNIMVGIESVIGPLKYEMTMANVHHNDPDRHFLKRLVLSRRIDGLIGNNANLTNEAAAKLEELRFPFVLMGEYDAFPVSWVDFDNAEGGRMLTGHLLEQGYRDIAFIGGEREERLFENRHRGYSDSLRAAGLPISAERTFHGIADDSHGYESVLSMLRSAPGERPDAIVCMSNQVAFGALRAAKEAGVQIPNELGIATFDDFPFSPHTSPPLTSLLIDTFKLGSAAADMLIERISYPELPRRNLLLQPELIVRESTARA</sequence>
<evidence type="ECO:0000313" key="5">
    <source>
        <dbReference type="EMBL" id="RIE00346.1"/>
    </source>
</evidence>
<dbReference type="Proteomes" id="UP000266340">
    <property type="component" value="Unassembled WGS sequence"/>
</dbReference>
<dbReference type="SUPFAM" id="SSF47413">
    <property type="entry name" value="lambda repressor-like DNA-binding domains"/>
    <property type="match status" value="1"/>
</dbReference>
<evidence type="ECO:0000256" key="2">
    <source>
        <dbReference type="ARBA" id="ARBA00023125"/>
    </source>
</evidence>
<evidence type="ECO:0000259" key="4">
    <source>
        <dbReference type="PROSITE" id="PS50932"/>
    </source>
</evidence>
<dbReference type="Gene3D" id="1.10.260.40">
    <property type="entry name" value="lambda repressor-like DNA-binding domains"/>
    <property type="match status" value="1"/>
</dbReference>
<dbReference type="OrthoDB" id="9788209at2"/>
<dbReference type="PANTHER" id="PTHR30146">
    <property type="entry name" value="LACI-RELATED TRANSCRIPTIONAL REPRESSOR"/>
    <property type="match status" value="1"/>
</dbReference>
<dbReference type="SMART" id="SM00354">
    <property type="entry name" value="HTH_LACI"/>
    <property type="match status" value="1"/>
</dbReference>
<dbReference type="Gene3D" id="3.40.50.2300">
    <property type="match status" value="2"/>
</dbReference>
<keyword evidence="2" id="KW-0238">DNA-binding</keyword>
<proteinExistence type="predicted"/>
<name>A0A398CB24_9BACL</name>
<keyword evidence="3" id="KW-0804">Transcription</keyword>
<protein>
    <submittedName>
        <fullName evidence="5">LacI family transcriptional regulator</fullName>
    </submittedName>
</protein>
<dbReference type="Pfam" id="PF00356">
    <property type="entry name" value="LacI"/>
    <property type="match status" value="1"/>
</dbReference>
<dbReference type="SUPFAM" id="SSF53822">
    <property type="entry name" value="Periplasmic binding protein-like I"/>
    <property type="match status" value="1"/>
</dbReference>
<evidence type="ECO:0000313" key="6">
    <source>
        <dbReference type="Proteomes" id="UP000266340"/>
    </source>
</evidence>